<dbReference type="NCBIfam" id="NF004363">
    <property type="entry name" value="PRK05738.2-4"/>
    <property type="match status" value="1"/>
</dbReference>
<dbReference type="GeneID" id="57569782"/>
<evidence type="ECO:0000256" key="1">
    <source>
        <dbReference type="ARBA" id="ARBA00006700"/>
    </source>
</evidence>
<dbReference type="Pfam" id="PF00276">
    <property type="entry name" value="Ribosomal_L23"/>
    <property type="match status" value="1"/>
</dbReference>
<dbReference type="GO" id="GO:0003735">
    <property type="term" value="F:structural constituent of ribosome"/>
    <property type="evidence" value="ECO:0007669"/>
    <property type="project" value="InterPro"/>
</dbReference>
<dbReference type="InterPro" id="IPR013025">
    <property type="entry name" value="Ribosomal_uL23-like"/>
</dbReference>
<dbReference type="Proteomes" id="UP000006931">
    <property type="component" value="Chromosome"/>
</dbReference>
<evidence type="ECO:0000313" key="7">
    <source>
        <dbReference type="EMBL" id="ADE30200.1"/>
    </source>
</evidence>
<dbReference type="InterPro" id="IPR012678">
    <property type="entry name" value="Ribosomal_uL23/eL15/eS24_sf"/>
</dbReference>
<comment type="function">
    <text evidence="6">One of the early assembly proteins it binds 23S rRNA. One of the proteins that surrounds the polypeptide exit tunnel on the outside of the ribosome. Forms the main docking site for trigger factor binding to the ribosome.</text>
</comment>
<comment type="similarity">
    <text evidence="1 6">Belongs to the universal ribosomal protein uL23 family.</text>
</comment>
<dbReference type="HAMAP" id="MF_01369_B">
    <property type="entry name" value="Ribosomal_uL23_B"/>
    <property type="match status" value="1"/>
</dbReference>
<accession>D5AXR1</accession>
<dbReference type="InterPro" id="IPR012677">
    <property type="entry name" value="Nucleotide-bd_a/b_plait_sf"/>
</dbReference>
<proteinExistence type="inferred from homology"/>
<organism evidence="7 8">
    <name type="scientific">Rickettsia prowazekii (strain Rp22)</name>
    <dbReference type="NCBI Taxonomy" id="449216"/>
    <lineage>
        <taxon>Bacteria</taxon>
        <taxon>Pseudomonadati</taxon>
        <taxon>Pseudomonadota</taxon>
        <taxon>Alphaproteobacteria</taxon>
        <taxon>Rickettsiales</taxon>
        <taxon>Rickettsiaceae</taxon>
        <taxon>Rickettsieae</taxon>
        <taxon>Rickettsia</taxon>
        <taxon>typhus group</taxon>
    </lineage>
</organism>
<evidence type="ECO:0000256" key="5">
    <source>
        <dbReference type="ARBA" id="ARBA00023274"/>
    </source>
</evidence>
<evidence type="ECO:0000256" key="6">
    <source>
        <dbReference type="HAMAP-Rule" id="MF_01369"/>
    </source>
</evidence>
<dbReference type="AlphaFoldDB" id="D5AXR1"/>
<comment type="subunit">
    <text evidence="6">Part of the 50S ribosomal subunit. Contacts protein L29, and trigger factor when it is bound to the ribosome.</text>
</comment>
<dbReference type="GO" id="GO:0005840">
    <property type="term" value="C:ribosome"/>
    <property type="evidence" value="ECO:0007669"/>
    <property type="project" value="UniProtKB-KW"/>
</dbReference>
<evidence type="ECO:0000256" key="3">
    <source>
        <dbReference type="ARBA" id="ARBA00022884"/>
    </source>
</evidence>
<dbReference type="GO" id="GO:0006412">
    <property type="term" value="P:translation"/>
    <property type="evidence" value="ECO:0007669"/>
    <property type="project" value="UniProtKB-UniRule"/>
</dbReference>
<gene>
    <name evidence="6 7" type="primary">rplW</name>
    <name evidence="7" type="ordered locus">rpr22_CDS636</name>
</gene>
<dbReference type="GO" id="GO:0019843">
    <property type="term" value="F:rRNA binding"/>
    <property type="evidence" value="ECO:0007669"/>
    <property type="project" value="UniProtKB-UniRule"/>
</dbReference>
<dbReference type="KEGG" id="rpq:rpr22_CDS636"/>
<reference evidence="7 8" key="1">
    <citation type="journal article" date="2010" name="Genome Res.">
        <title>Genomic, proteomic, and transcriptomic analysis of virulent and avirulent Rickettsia prowazekii reveals its adaptive mutation capabilities.</title>
        <authorList>
            <person name="Bechah Y."/>
            <person name="El Karkouri K."/>
            <person name="Mediannikov O."/>
            <person name="Leroy Q."/>
            <person name="Pelletier N."/>
            <person name="Robert C."/>
            <person name="Medigue C."/>
            <person name="Mege J.L."/>
            <person name="Raoult D."/>
        </authorList>
    </citation>
    <scope>NUCLEOTIDE SEQUENCE [LARGE SCALE GENOMIC DNA]</scope>
    <source>
        <strain evidence="7 8">Rp22</strain>
    </source>
</reference>
<name>D5AXR1_RICPP</name>
<sequence>MSVYKYYDLIRKPIITEKTTSISEQNKYTFYVNKFAKKLSLKRAIEAIFKVKVKKVNILNIKGKKKRFKGIIGTQINRKKAIVTLEKDHNIDYAGGIK</sequence>
<dbReference type="EMBL" id="CP001584">
    <property type="protein sequence ID" value="ADE30200.1"/>
    <property type="molecule type" value="Genomic_DNA"/>
</dbReference>
<protein>
    <recommendedName>
        <fullName evidence="6">Large ribosomal subunit protein uL23</fullName>
    </recommendedName>
</protein>
<keyword evidence="2 6" id="KW-0699">rRNA-binding</keyword>
<dbReference type="RefSeq" id="WP_004596201.1">
    <property type="nucleotide sequence ID" value="NC_017560.1"/>
</dbReference>
<evidence type="ECO:0000313" key="8">
    <source>
        <dbReference type="Proteomes" id="UP000006931"/>
    </source>
</evidence>
<dbReference type="SMR" id="D5AXR1"/>
<dbReference type="PATRIC" id="fig|449216.3.peg.668"/>
<dbReference type="SUPFAM" id="SSF54189">
    <property type="entry name" value="Ribosomal proteins S24e, L23 and L15e"/>
    <property type="match status" value="1"/>
</dbReference>
<dbReference type="Gene3D" id="3.30.70.330">
    <property type="match status" value="1"/>
</dbReference>
<dbReference type="FunFam" id="3.30.70.330:FF:000001">
    <property type="entry name" value="50S ribosomal protein L23"/>
    <property type="match status" value="1"/>
</dbReference>
<keyword evidence="3 6" id="KW-0694">RNA-binding</keyword>
<keyword evidence="5 6" id="KW-0687">Ribonucleoprotein</keyword>
<keyword evidence="4 6" id="KW-0689">Ribosomal protein</keyword>
<evidence type="ECO:0000256" key="4">
    <source>
        <dbReference type="ARBA" id="ARBA00022980"/>
    </source>
</evidence>
<dbReference type="PANTHER" id="PTHR11620">
    <property type="entry name" value="60S RIBOSOMAL PROTEIN L23A"/>
    <property type="match status" value="1"/>
</dbReference>
<dbReference type="GO" id="GO:1990904">
    <property type="term" value="C:ribonucleoprotein complex"/>
    <property type="evidence" value="ECO:0007669"/>
    <property type="project" value="UniProtKB-KW"/>
</dbReference>
<evidence type="ECO:0000256" key="2">
    <source>
        <dbReference type="ARBA" id="ARBA00022730"/>
    </source>
</evidence>
<dbReference type="HOGENOM" id="CLU_037562_3_1_5"/>